<evidence type="ECO:0000313" key="1">
    <source>
        <dbReference type="EMBL" id="ERL09802.1"/>
    </source>
</evidence>
<comment type="caution">
    <text evidence="1">The sequence shown here is derived from an EMBL/GenBank/DDBJ whole genome shotgun (WGS) entry which is preliminary data.</text>
</comment>
<accession>U2V388</accession>
<keyword evidence="1" id="KW-0489">Methyltransferase</keyword>
<dbReference type="Gene3D" id="3.40.50.150">
    <property type="entry name" value="Vaccinia Virus protein VP39"/>
    <property type="match status" value="1"/>
</dbReference>
<protein>
    <submittedName>
        <fullName evidence="1">Methyltransferase domain protein</fullName>
    </submittedName>
</protein>
<sequence>MTPALDVACGPRSFYFDKEDQRVTFCDLNPRHKVLCDGRALDVEPDLVADFRDLPFPDESFSLVVFDPPHLEVGAGWQVDKYGRLDPKGWRDDLSAGFSECLRVLRPGGTLVFKWYEYHIPLMDVLSCCPARPLLGNRRPKASKTHWILFLKEDDL</sequence>
<reference evidence="1 2" key="1">
    <citation type="submission" date="2013-08" db="EMBL/GenBank/DDBJ databases">
        <authorList>
            <person name="Durkin A.S."/>
            <person name="Haft D.R."/>
            <person name="McCorrison J."/>
            <person name="Torralba M."/>
            <person name="Gillis M."/>
            <person name="Haft D.H."/>
            <person name="Methe B."/>
            <person name="Sutton G."/>
            <person name="Nelson K.E."/>
        </authorList>
    </citation>
    <scope>NUCLEOTIDE SEQUENCE [LARGE SCALE GENOMIC DNA]</scope>
    <source>
        <strain evidence="1 2">F0195</strain>
    </source>
</reference>
<name>U2V388_9ACTN</name>
<dbReference type="AlphaFoldDB" id="U2V388"/>
<evidence type="ECO:0000313" key="2">
    <source>
        <dbReference type="Proteomes" id="UP000016638"/>
    </source>
</evidence>
<dbReference type="Proteomes" id="UP000016638">
    <property type="component" value="Unassembled WGS sequence"/>
</dbReference>
<dbReference type="STRING" id="1125712.HMPREF1316_1533"/>
<dbReference type="RefSeq" id="WP_021725430.1">
    <property type="nucleotide sequence ID" value="NZ_AWEZ01000020.1"/>
</dbReference>
<dbReference type="CDD" id="cd02440">
    <property type="entry name" value="AdoMet_MTases"/>
    <property type="match status" value="1"/>
</dbReference>
<dbReference type="eggNOG" id="COG2226">
    <property type="taxonomic scope" value="Bacteria"/>
</dbReference>
<dbReference type="GO" id="GO:0032259">
    <property type="term" value="P:methylation"/>
    <property type="evidence" value="ECO:0007669"/>
    <property type="project" value="UniProtKB-KW"/>
</dbReference>
<dbReference type="EMBL" id="AWEZ01000020">
    <property type="protein sequence ID" value="ERL09802.1"/>
    <property type="molecule type" value="Genomic_DNA"/>
</dbReference>
<gene>
    <name evidence="1" type="ORF">HMPREF1316_1533</name>
</gene>
<keyword evidence="2" id="KW-1185">Reference proteome</keyword>
<dbReference type="OrthoDB" id="8781114at2"/>
<organism evidence="1 2">
    <name type="scientific">Olsenella profusa F0195</name>
    <dbReference type="NCBI Taxonomy" id="1125712"/>
    <lineage>
        <taxon>Bacteria</taxon>
        <taxon>Bacillati</taxon>
        <taxon>Actinomycetota</taxon>
        <taxon>Coriobacteriia</taxon>
        <taxon>Coriobacteriales</taxon>
        <taxon>Atopobiaceae</taxon>
        <taxon>Olsenella</taxon>
    </lineage>
</organism>
<dbReference type="GO" id="GO:0008168">
    <property type="term" value="F:methyltransferase activity"/>
    <property type="evidence" value="ECO:0007669"/>
    <property type="project" value="UniProtKB-KW"/>
</dbReference>
<keyword evidence="1" id="KW-0808">Transferase</keyword>
<proteinExistence type="predicted"/>
<dbReference type="SUPFAM" id="SSF53335">
    <property type="entry name" value="S-adenosyl-L-methionine-dependent methyltransferases"/>
    <property type="match status" value="1"/>
</dbReference>
<dbReference type="PATRIC" id="fig|1125712.3.peg.595"/>
<dbReference type="PANTHER" id="PTHR43591">
    <property type="entry name" value="METHYLTRANSFERASE"/>
    <property type="match status" value="1"/>
</dbReference>
<dbReference type="InterPro" id="IPR029063">
    <property type="entry name" value="SAM-dependent_MTases_sf"/>
</dbReference>